<accession>A0ABQ0ALN7</accession>
<dbReference type="PROSITE" id="PS50937">
    <property type="entry name" value="HTH_MERR_2"/>
    <property type="match status" value="1"/>
</dbReference>
<evidence type="ECO:0000313" key="3">
    <source>
        <dbReference type="EMBL" id="GAA6196760.1"/>
    </source>
</evidence>
<proteinExistence type="predicted"/>
<dbReference type="EMBL" id="BAABWU010000007">
    <property type="protein sequence ID" value="GAA6196760.1"/>
    <property type="molecule type" value="Genomic_DNA"/>
</dbReference>
<feature type="region of interest" description="Disordered" evidence="1">
    <location>
        <begin position="89"/>
        <end position="393"/>
    </location>
</feature>
<gene>
    <name evidence="3" type="ORF">NBRC116598_22040</name>
</gene>
<feature type="compositionally biased region" description="Low complexity" evidence="1">
    <location>
        <begin position="282"/>
        <end position="336"/>
    </location>
</feature>
<dbReference type="SMART" id="SM00422">
    <property type="entry name" value="HTH_MERR"/>
    <property type="match status" value="1"/>
</dbReference>
<dbReference type="InterPro" id="IPR009061">
    <property type="entry name" value="DNA-bd_dom_put_sf"/>
</dbReference>
<name>A0ABQ0ALN7_9RHOB</name>
<dbReference type="Gene3D" id="1.10.1660.10">
    <property type="match status" value="1"/>
</dbReference>
<dbReference type="CDD" id="cd04765">
    <property type="entry name" value="HTH_MlrA-like_sg2"/>
    <property type="match status" value="1"/>
</dbReference>
<evidence type="ECO:0000313" key="4">
    <source>
        <dbReference type="Proteomes" id="UP001441944"/>
    </source>
</evidence>
<feature type="domain" description="HTH merR-type" evidence="2">
    <location>
        <begin position="10"/>
        <end position="78"/>
    </location>
</feature>
<dbReference type="InterPro" id="IPR000551">
    <property type="entry name" value="MerR-type_HTH_dom"/>
</dbReference>
<dbReference type="Pfam" id="PF13411">
    <property type="entry name" value="MerR_1"/>
    <property type="match status" value="1"/>
</dbReference>
<reference evidence="3 4" key="1">
    <citation type="submission" date="2024-04" db="EMBL/GenBank/DDBJ databases">
        <title>Draft genome sequence of Pseudophaeobacter arcticus NBRC 116598.</title>
        <authorList>
            <person name="Miyakawa T."/>
            <person name="Kusuya Y."/>
            <person name="Miura T."/>
        </authorList>
    </citation>
    <scope>NUCLEOTIDE SEQUENCE [LARGE SCALE GENOMIC DNA]</scope>
    <source>
        <strain evidence="3 4">SU-CL00105</strain>
    </source>
</reference>
<dbReference type="Proteomes" id="UP001441944">
    <property type="component" value="Unassembled WGS sequence"/>
</dbReference>
<comment type="caution">
    <text evidence="3">The sequence shown here is derived from an EMBL/GenBank/DDBJ whole genome shotgun (WGS) entry which is preliminary data.</text>
</comment>
<keyword evidence="4" id="KW-1185">Reference proteome</keyword>
<dbReference type="RefSeq" id="WP_353399934.1">
    <property type="nucleotide sequence ID" value="NZ_BAABWU010000007.1"/>
</dbReference>
<evidence type="ECO:0000259" key="2">
    <source>
        <dbReference type="PROSITE" id="PS50937"/>
    </source>
</evidence>
<evidence type="ECO:0000256" key="1">
    <source>
        <dbReference type="SAM" id="MobiDB-lite"/>
    </source>
</evidence>
<protein>
    <recommendedName>
        <fullName evidence="2">HTH merR-type domain-containing protein</fullName>
    </recommendedName>
</protein>
<dbReference type="SUPFAM" id="SSF46955">
    <property type="entry name" value="Putative DNA-binding domain"/>
    <property type="match status" value="1"/>
</dbReference>
<organism evidence="3 4">
    <name type="scientific">Pseudophaeobacter arcticus</name>
    <dbReference type="NCBI Taxonomy" id="385492"/>
    <lineage>
        <taxon>Bacteria</taxon>
        <taxon>Pseudomonadati</taxon>
        <taxon>Pseudomonadota</taxon>
        <taxon>Alphaproteobacteria</taxon>
        <taxon>Rhodobacterales</taxon>
        <taxon>Paracoccaceae</taxon>
        <taxon>Pseudophaeobacter</taxon>
    </lineage>
</organism>
<sequence>MSKSADAFRTISEVADWLGVQAHVLRFWESKFTQIKPVKRAGGRRYYRPADMLLLGGIRKLLHKDGLSIKEVQAILRDLGIAHVSQLSHDLESDGPPSDSVLADSPPLPKGAARTGASAPDPQHAISSSPVKEETDEDTVRKYQKPPGLSDKKSVASASPNAVEPPLARTVDPGTGTPPLADETYAHLESESSPAAEQASDLAAGAEAAAPAADSPSEFGGELLPQTDPVEPDPSPEVDLVPPTAELVDAEPEQMHMELDGPAELAPAAQIQTPSTPPQPDTPAVDMPPVDDMPSADMTPVDTAAADPVPTDTVPTVAAPNAAAPAEPAPLESTAPAPEPQEPENHPAAVAADHSQAQPLEDPAQPPLPPLEQSEPTQAGDTAQQPEPIAAHSVQAGPVLSLLAQTSRLPAHVTADVANCAAELRAILAAG</sequence>
<feature type="compositionally biased region" description="Low complexity" evidence="1">
    <location>
        <begin position="191"/>
        <end position="218"/>
    </location>
</feature>